<reference evidence="1 2" key="1">
    <citation type="journal article" date="2015" name="Science">
        <title>Genetic determinants of in vivo fitness and diet responsiveness in multiple human gut Bacteroides.</title>
        <authorList>
            <person name="Wu M."/>
            <person name="McNulty N.P."/>
            <person name="Rodionov D.A."/>
            <person name="Khoroshkin M.S."/>
            <person name="Griffin N.W."/>
            <person name="Cheng J."/>
            <person name="Latreille P."/>
            <person name="Kerstetter R.A."/>
            <person name="Terrapon N."/>
            <person name="Henrissat B."/>
            <person name="Osterman A.L."/>
            <person name="Gordon J.I."/>
        </authorList>
    </citation>
    <scope>NUCLEOTIDE SEQUENCE [LARGE SCALE GENOMIC DNA]</scope>
    <source>
        <strain evidence="1 2">WH2</strain>
    </source>
</reference>
<dbReference type="SUPFAM" id="SSF54593">
    <property type="entry name" value="Glyoxalase/Bleomycin resistance protein/Dihydroxybiphenyl dioxygenase"/>
    <property type="match status" value="1"/>
</dbReference>
<gene>
    <name evidence="1" type="ORF">BcellWH2_01200</name>
</gene>
<dbReference type="Gene3D" id="3.10.180.10">
    <property type="entry name" value="2,3-Dihydroxybiphenyl 1,2-Dioxygenase, domain 1"/>
    <property type="match status" value="1"/>
</dbReference>
<evidence type="ECO:0000313" key="1">
    <source>
        <dbReference type="EMBL" id="ALJ58462.1"/>
    </source>
</evidence>
<dbReference type="InterPro" id="IPR029068">
    <property type="entry name" value="Glyas_Bleomycin-R_OHBP_Dase"/>
</dbReference>
<proteinExistence type="predicted"/>
<dbReference type="AlphaFoldDB" id="A0A0P0FLS5"/>
<dbReference type="PATRIC" id="fig|246787.4.peg.1238"/>
<dbReference type="EMBL" id="CP012801">
    <property type="protein sequence ID" value="ALJ58462.1"/>
    <property type="molecule type" value="Genomic_DNA"/>
</dbReference>
<dbReference type="KEGG" id="bcel:BcellWH2_01200"/>
<dbReference type="Proteomes" id="UP000061809">
    <property type="component" value="Chromosome"/>
</dbReference>
<organism evidence="1 2">
    <name type="scientific">Bacteroides cellulosilyticus</name>
    <dbReference type="NCBI Taxonomy" id="246787"/>
    <lineage>
        <taxon>Bacteria</taxon>
        <taxon>Pseudomonadati</taxon>
        <taxon>Bacteroidota</taxon>
        <taxon>Bacteroidia</taxon>
        <taxon>Bacteroidales</taxon>
        <taxon>Bacteroidaceae</taxon>
        <taxon>Bacteroides</taxon>
    </lineage>
</organism>
<name>A0A0P0FLS5_9BACE</name>
<sequence>MRKINHFGVPTTTPQPGEVYAEGLKVWLTNFNESPNKIEYLRFEEGSWMPELIQKVAHIAYEVDDLAAELEGAKVLVEPMPGGENLTIAFIEEEGIALELMQFDK</sequence>
<accession>A0A0P0FLS5</accession>
<dbReference type="RefSeq" id="WP_025726315.1">
    <property type="nucleotide sequence ID" value="NZ_CAXUGF010000002.1"/>
</dbReference>
<protein>
    <submittedName>
        <fullName evidence="1">Uncharacterized protein</fullName>
    </submittedName>
</protein>
<evidence type="ECO:0000313" key="2">
    <source>
        <dbReference type="Proteomes" id="UP000061809"/>
    </source>
</evidence>